<name>A0A2H6KB69_9APIC</name>
<evidence type="ECO:0000313" key="1">
    <source>
        <dbReference type="EMBL" id="GBE60242.1"/>
    </source>
</evidence>
<organism evidence="1 2">
    <name type="scientific">Babesia ovata</name>
    <dbReference type="NCBI Taxonomy" id="189622"/>
    <lineage>
        <taxon>Eukaryota</taxon>
        <taxon>Sar</taxon>
        <taxon>Alveolata</taxon>
        <taxon>Apicomplexa</taxon>
        <taxon>Aconoidasida</taxon>
        <taxon>Piroplasmida</taxon>
        <taxon>Babesiidae</taxon>
        <taxon>Babesia</taxon>
    </lineage>
</organism>
<comment type="caution">
    <text evidence="1">The sequence shown here is derived from an EMBL/GenBank/DDBJ whole genome shotgun (WGS) entry which is preliminary data.</text>
</comment>
<dbReference type="GeneID" id="39874012"/>
<dbReference type="EMBL" id="BDSA01000002">
    <property type="protein sequence ID" value="GBE60242.1"/>
    <property type="molecule type" value="Genomic_DNA"/>
</dbReference>
<accession>A0A2H6KB69</accession>
<proteinExistence type="predicted"/>
<dbReference type="RefSeq" id="XP_028866485.1">
    <property type="nucleotide sequence ID" value="XM_029010652.1"/>
</dbReference>
<protein>
    <submittedName>
        <fullName evidence="1">DHHA2 domain-containing protein, putative</fullName>
    </submittedName>
</protein>
<gene>
    <name evidence="1" type="ORF">BOVATA_017350</name>
</gene>
<dbReference type="Proteomes" id="UP000236319">
    <property type="component" value="Unassembled WGS sequence"/>
</dbReference>
<dbReference type="VEuPathDB" id="PiroplasmaDB:BOVATA_017350"/>
<dbReference type="OrthoDB" id="10686946at2759"/>
<reference evidence="1 2" key="1">
    <citation type="journal article" date="2017" name="BMC Genomics">
        <title>Whole-genome assembly of Babesia ovata and comparative genomics between closely related pathogens.</title>
        <authorList>
            <person name="Yamagishi J."/>
            <person name="Asada M."/>
            <person name="Hakimi H."/>
            <person name="Tanaka T.Q."/>
            <person name="Sugimoto C."/>
            <person name="Kawazu S."/>
        </authorList>
    </citation>
    <scope>NUCLEOTIDE SEQUENCE [LARGE SCALE GENOMIC DNA]</scope>
    <source>
        <strain evidence="1 2">Miyake</strain>
    </source>
</reference>
<sequence length="282" mass="31478">MNETASLESWSLFLSMKPSILYCTAPAKWLTTKLLWSSFTFANLALLEWRCTILLHSDWSRPPGTALEQIDTIGVVGEVKGVPRDAFCRVQLLLAAEHEVVEEVLQRLIREVDAQLLERVELEALETENIQNARGQIRIGNVIEEHAVHVLGDGVPDVAGLLDTQRFGVHFVRGLDGTGHQRVHQRDVVDVQQCGHRLAVPGLHVADHGALTAFLHELDIAKVEDGSHNVEHDRHLLVREADGAQSCKRFVEGGQVEVPLGVWRHDPEIATERGQVKLPWRA</sequence>
<evidence type="ECO:0000313" key="2">
    <source>
        <dbReference type="Proteomes" id="UP000236319"/>
    </source>
</evidence>
<dbReference type="AlphaFoldDB" id="A0A2H6KB69"/>
<keyword evidence="2" id="KW-1185">Reference proteome</keyword>